<accession>A0A4Z0GMB1</accession>
<sequence length="224" mass="25361">MSKDQYVYPAVFTKQEEGVSVIFPDLPGCVTSAPTVEEGFITAKEAMAQHLYTLEEDGVEIPEPSDVTAIHKEENQFVTVIEAWMPPFRKKMENQAVKKTLTIPKWLDDAAKSAGLNYSRILQDALKDELNIDEKDGSFSVQETLNKQLNKVKKSIKDLSRIRVHVNMVDDEDPSNPIIAEINAAKKDIQEMAEKIKDVYPSEKMSQLSEKLDKLADRISRKLH</sequence>
<dbReference type="Proteomes" id="UP000298347">
    <property type="component" value="Unassembled WGS sequence"/>
</dbReference>
<organism evidence="2 3">
    <name type="scientific">Sporolactobacillus shoreae</name>
    <dbReference type="NCBI Taxonomy" id="1465501"/>
    <lineage>
        <taxon>Bacteria</taxon>
        <taxon>Bacillati</taxon>
        <taxon>Bacillota</taxon>
        <taxon>Bacilli</taxon>
        <taxon>Bacillales</taxon>
        <taxon>Sporolactobacillaceae</taxon>
        <taxon>Sporolactobacillus</taxon>
    </lineage>
</organism>
<dbReference type="EMBL" id="SRJD01000015">
    <property type="protein sequence ID" value="TGA97265.1"/>
    <property type="molecule type" value="Genomic_DNA"/>
</dbReference>
<dbReference type="Gene3D" id="3.30.160.250">
    <property type="match status" value="1"/>
</dbReference>
<gene>
    <name evidence="2" type="ORF">E4665_12775</name>
</gene>
<evidence type="ECO:0000313" key="3">
    <source>
        <dbReference type="Proteomes" id="UP000298347"/>
    </source>
</evidence>
<keyword evidence="3" id="KW-1185">Reference proteome</keyword>
<name>A0A4Z0GMB1_9BACL</name>
<dbReference type="InterPro" id="IPR035069">
    <property type="entry name" value="TTHA1013/TTHA0281-like"/>
</dbReference>
<comment type="caution">
    <text evidence="2">The sequence shown here is derived from an EMBL/GenBank/DDBJ whole genome shotgun (WGS) entry which is preliminary data.</text>
</comment>
<dbReference type="SUPFAM" id="SSF143100">
    <property type="entry name" value="TTHA1013/TTHA0281-like"/>
    <property type="match status" value="1"/>
</dbReference>
<evidence type="ECO:0000259" key="1">
    <source>
        <dbReference type="Pfam" id="PF15919"/>
    </source>
</evidence>
<reference evidence="2 3" key="1">
    <citation type="journal article" date="2015" name="Int. J. Syst. Evol. Microbiol.">
        <title>Sporolactobacillus shoreae sp. nov. and Sporolactobacillus spathodeae sp. nov., two spore-forming lactic acid bacteria isolated from tree barks in Thailand.</title>
        <authorList>
            <person name="Thamacharoensuk T."/>
            <person name="Kitahara M."/>
            <person name="Ohkuma M."/>
            <person name="Thongchul N."/>
            <person name="Tanasupawat S."/>
        </authorList>
    </citation>
    <scope>NUCLEOTIDE SEQUENCE [LARGE SCALE GENOMIC DNA]</scope>
    <source>
        <strain evidence="2 3">BK92</strain>
    </source>
</reference>
<dbReference type="AlphaFoldDB" id="A0A4Z0GMB1"/>
<feature type="domain" description="HicB-like antitoxin of toxin-antitoxin system" evidence="1">
    <location>
        <begin position="8"/>
        <end position="123"/>
    </location>
</feature>
<dbReference type="Pfam" id="PF15919">
    <property type="entry name" value="HicB_lk_antitox"/>
    <property type="match status" value="1"/>
</dbReference>
<dbReference type="RefSeq" id="WP_135349180.1">
    <property type="nucleotide sequence ID" value="NZ_SRJD01000015.1"/>
</dbReference>
<evidence type="ECO:0000313" key="2">
    <source>
        <dbReference type="EMBL" id="TGA97265.1"/>
    </source>
</evidence>
<protein>
    <submittedName>
        <fullName evidence="2">HicB family protein</fullName>
    </submittedName>
</protein>
<proteinExistence type="predicted"/>
<dbReference type="InterPro" id="IPR031807">
    <property type="entry name" value="HicB-like"/>
</dbReference>
<dbReference type="OrthoDB" id="5419659at2"/>